<evidence type="ECO:0000313" key="2">
    <source>
        <dbReference type="EMBL" id="MBB3325413.1"/>
    </source>
</evidence>
<dbReference type="GO" id="GO:0043531">
    <property type="term" value="F:ADP binding"/>
    <property type="evidence" value="ECO:0007669"/>
    <property type="project" value="InterPro"/>
</dbReference>
<dbReference type="Pfam" id="PF00931">
    <property type="entry name" value="NB-ARC"/>
    <property type="match status" value="1"/>
</dbReference>
<dbReference type="Gene3D" id="3.40.50.300">
    <property type="entry name" value="P-loop containing nucleotide triphosphate hydrolases"/>
    <property type="match status" value="1"/>
</dbReference>
<dbReference type="InterPro" id="IPR027417">
    <property type="entry name" value="P-loop_NTPase"/>
</dbReference>
<dbReference type="AlphaFoldDB" id="A0A7W5JSI2"/>
<dbReference type="EMBL" id="JACHZG010000001">
    <property type="protein sequence ID" value="MBB3325413.1"/>
    <property type="molecule type" value="Genomic_DNA"/>
</dbReference>
<dbReference type="SUPFAM" id="SSF52540">
    <property type="entry name" value="P-loop containing nucleoside triphosphate hydrolases"/>
    <property type="match status" value="1"/>
</dbReference>
<accession>A0A7W5JSI2</accession>
<feature type="domain" description="AAA+ ATPase" evidence="1">
    <location>
        <begin position="391"/>
        <end position="563"/>
    </location>
</feature>
<keyword evidence="3" id="KW-1185">Reference proteome</keyword>
<evidence type="ECO:0000259" key="1">
    <source>
        <dbReference type="SMART" id="SM00382"/>
    </source>
</evidence>
<dbReference type="SMART" id="SM00382">
    <property type="entry name" value="AAA"/>
    <property type="match status" value="1"/>
</dbReference>
<dbReference type="Proteomes" id="UP000565572">
    <property type="component" value="Unassembled WGS sequence"/>
</dbReference>
<dbReference type="InterPro" id="IPR024983">
    <property type="entry name" value="CHAT_dom"/>
</dbReference>
<dbReference type="RefSeq" id="WP_183336285.1">
    <property type="nucleotide sequence ID" value="NZ_JACHZG010000001.1"/>
</dbReference>
<name>A0A7W5JSI2_9ACTN</name>
<evidence type="ECO:0000313" key="3">
    <source>
        <dbReference type="Proteomes" id="UP000565572"/>
    </source>
</evidence>
<comment type="caution">
    <text evidence="2">The sequence shown here is derived from an EMBL/GenBank/DDBJ whole genome shotgun (WGS) entry which is preliminary data.</text>
</comment>
<reference evidence="2 3" key="1">
    <citation type="submission" date="2020-08" db="EMBL/GenBank/DDBJ databases">
        <title>Sequencing the genomes of 1000 actinobacteria strains.</title>
        <authorList>
            <person name="Klenk H.-P."/>
        </authorList>
    </citation>
    <scope>NUCLEOTIDE SEQUENCE [LARGE SCALE GENOMIC DNA]</scope>
    <source>
        <strain evidence="2 3">DSM 11053</strain>
    </source>
</reference>
<proteinExistence type="predicted"/>
<protein>
    <submittedName>
        <fullName evidence="2">Tetratricopeptide (TPR) repeat protein</fullName>
    </submittedName>
</protein>
<dbReference type="InterPro" id="IPR002182">
    <property type="entry name" value="NB-ARC"/>
</dbReference>
<dbReference type="InterPro" id="IPR003593">
    <property type="entry name" value="AAA+_ATPase"/>
</dbReference>
<dbReference type="Pfam" id="PF12770">
    <property type="entry name" value="CHAT"/>
    <property type="match status" value="1"/>
</dbReference>
<organism evidence="2 3">
    <name type="scientific">Microlunatus antarcticus</name>
    <dbReference type="NCBI Taxonomy" id="53388"/>
    <lineage>
        <taxon>Bacteria</taxon>
        <taxon>Bacillati</taxon>
        <taxon>Actinomycetota</taxon>
        <taxon>Actinomycetes</taxon>
        <taxon>Propionibacteriales</taxon>
        <taxon>Propionibacteriaceae</taxon>
        <taxon>Microlunatus</taxon>
    </lineage>
</organism>
<gene>
    <name evidence="2" type="ORF">FHX39_000357</name>
</gene>
<sequence>MNTSSWQFAAFIDLDGYIQSNADPDGEPHDENFIVRGLGEWLTSYGLGAISIELSQSRQPVLLTISSSAAGAEVLAYKPWEIALVNGVTLAEQQVNFILDKSSPRTIAKSAVGDRLRMLGVFSHPEGLDALNLRRERYELVKLIHSIAAVGNKAIELKVLQYGATRTELTEALLEGSGWDIIHISGHGSPGSLVLESSEGLPDFVTSDDLLDILEYNSDQLKLITISTCNSATLVAHRTLESLGFAQSPITGTAASAQTPGFSVAGEVVEKLDCTALAMRYPVEDDFAVAFASEFYDILLGKAQPVAKALSLALRRNLQNSAFDFGALCAATPMLVGERAATLSMVAPAGRPIFFDPADLKLAGLPPEPDRFVGRVSAMSAMREVLAPQSKYVGALLHGMAGTGKTTMALEVAYNFQHSFQVVIWFEAPTADVAAPAVDGALLNFALELERRIPGLALIDVLTTGTELSRRLTLLTEFLAQNRVLVLIDNIESLLTADASWRDARWSQLISALTSHAGLSRVVFTTRRVPTNLNLRVRSYPVHALSLEESALLARELPHLRQLIDGTSSEAGVSAAAGRNLAARALRLMQGHPKLVELCDAQAKYPSNLRMQLDDAEKTWIERGVSLEAFWAIGASNATGDDYFALLRDWTRSVFDALPAGSKGFLAYLSALEEGDRISNVVQENWQSLLVATSSNLAEWPDVDKAVGELVSQALIRVSSDGSGRAFKFEIHPAVAETVLSASSTNYLDLVARTLGDFWLRILDNGLSHESLGGGSSILHAARSGLPYLARSKRWADVDFAAQGLINRDLSPLTAAIVIPFLDVAIAAETDQAIKIYLARTRARALTSVDLRRATAAFENLLVTSVQAEEWEVAYGLAGDVANGYMDLSIFDQAFIFAEQQIDYVQRAGRGPWTQLLAQGTRLEVAYLMGDAKGALEQGRALYARIPDLPYPPGPTDSTVIDWNVRESLLNTLVLAARQLRLWDEALAINGEINRSQVARGAAAGEQASDAFHSWQPLVELGRLPLARDLLQKCRQIFESEGRLQQLAETLAALAEVELLAGRADLSAHLHRKAERLRDGIDKEGRSKD</sequence>